<name>A0ABN3P3T2_9ACTN</name>
<comment type="caution">
    <text evidence="1">The sequence shown here is derived from an EMBL/GenBank/DDBJ whole genome shotgun (WGS) entry which is preliminary data.</text>
</comment>
<evidence type="ECO:0000313" key="1">
    <source>
        <dbReference type="EMBL" id="GAA2555207.1"/>
    </source>
</evidence>
<dbReference type="Proteomes" id="UP001501095">
    <property type="component" value="Unassembled WGS sequence"/>
</dbReference>
<gene>
    <name evidence="1" type="ORF">GCM10010423_65520</name>
</gene>
<reference evidence="1 2" key="1">
    <citation type="journal article" date="2019" name="Int. J. Syst. Evol. Microbiol.">
        <title>The Global Catalogue of Microorganisms (GCM) 10K type strain sequencing project: providing services to taxonomists for standard genome sequencing and annotation.</title>
        <authorList>
            <consortium name="The Broad Institute Genomics Platform"/>
            <consortium name="The Broad Institute Genome Sequencing Center for Infectious Disease"/>
            <person name="Wu L."/>
            <person name="Ma J."/>
        </authorList>
    </citation>
    <scope>NUCLEOTIDE SEQUENCE [LARGE SCALE GENOMIC DNA]</scope>
    <source>
        <strain evidence="1 2">JCM 6924</strain>
    </source>
</reference>
<evidence type="ECO:0000313" key="2">
    <source>
        <dbReference type="Proteomes" id="UP001501095"/>
    </source>
</evidence>
<accession>A0ABN3P3T2</accession>
<dbReference type="EMBL" id="BAAATM010000022">
    <property type="protein sequence ID" value="GAA2555207.1"/>
    <property type="molecule type" value="Genomic_DNA"/>
</dbReference>
<organism evidence="1 2">
    <name type="scientific">Streptomyces levis</name>
    <dbReference type="NCBI Taxonomy" id="285566"/>
    <lineage>
        <taxon>Bacteria</taxon>
        <taxon>Bacillati</taxon>
        <taxon>Actinomycetota</taxon>
        <taxon>Actinomycetes</taxon>
        <taxon>Kitasatosporales</taxon>
        <taxon>Streptomycetaceae</taxon>
        <taxon>Streptomyces</taxon>
    </lineage>
</organism>
<proteinExistence type="predicted"/>
<sequence length="101" mass="11274">MSGIVNLVAKVDSGKYKTIKQVAELVGRDPSTIRHAIRDEKVRLPGSDEVYEGPTHKMLLGDGTSGAFVWLYTDEDIKILKMHFIKASGPRPRPAKKREKV</sequence>
<keyword evidence="2" id="KW-1185">Reference proteome</keyword>
<dbReference type="RefSeq" id="WP_344543069.1">
    <property type="nucleotide sequence ID" value="NZ_BAAATM010000022.1"/>
</dbReference>
<protein>
    <submittedName>
        <fullName evidence="1">Uncharacterized protein</fullName>
    </submittedName>
</protein>